<proteinExistence type="predicted"/>
<comment type="caution">
    <text evidence="1">The sequence shown here is derived from an EMBL/GenBank/DDBJ whole genome shotgun (WGS) entry which is preliminary data.</text>
</comment>
<dbReference type="EMBL" id="BOOY01000041">
    <property type="protein sequence ID" value="GIJ06345.1"/>
    <property type="molecule type" value="Genomic_DNA"/>
</dbReference>
<organism evidence="1 2">
    <name type="scientific">Spirilliplanes yamanashiensis</name>
    <dbReference type="NCBI Taxonomy" id="42233"/>
    <lineage>
        <taxon>Bacteria</taxon>
        <taxon>Bacillati</taxon>
        <taxon>Actinomycetota</taxon>
        <taxon>Actinomycetes</taxon>
        <taxon>Micromonosporales</taxon>
        <taxon>Micromonosporaceae</taxon>
        <taxon>Spirilliplanes</taxon>
    </lineage>
</organism>
<evidence type="ECO:0000313" key="2">
    <source>
        <dbReference type="Proteomes" id="UP000652013"/>
    </source>
</evidence>
<name>A0A8J4DMN8_9ACTN</name>
<reference evidence="1" key="1">
    <citation type="submission" date="2021-01" db="EMBL/GenBank/DDBJ databases">
        <title>Whole genome shotgun sequence of Spirilliplanes yamanashiensis NBRC 15828.</title>
        <authorList>
            <person name="Komaki H."/>
            <person name="Tamura T."/>
        </authorList>
    </citation>
    <scope>NUCLEOTIDE SEQUENCE</scope>
    <source>
        <strain evidence="1">NBRC 15828</strain>
    </source>
</reference>
<protein>
    <submittedName>
        <fullName evidence="1">Uncharacterized protein</fullName>
    </submittedName>
</protein>
<dbReference type="Proteomes" id="UP000652013">
    <property type="component" value="Unassembled WGS sequence"/>
</dbReference>
<keyword evidence="2" id="KW-1185">Reference proteome</keyword>
<dbReference type="AlphaFoldDB" id="A0A8J4DMN8"/>
<gene>
    <name evidence="1" type="ORF">Sya03_56970</name>
</gene>
<sequence length="122" mass="13658">MQSPHGGGLRINAGLELRDNAGALELVFTRHTVGLTEFETRYDDRLKIALAPRPRCHRRRSPAGRARMARIVEQFAAKPVTCHIDHVRPLRTPMGGRPGEEHVTPQILFGWDIPARGAVPWP</sequence>
<accession>A0A8J4DMN8</accession>
<evidence type="ECO:0000313" key="1">
    <source>
        <dbReference type="EMBL" id="GIJ06345.1"/>
    </source>
</evidence>
<dbReference type="RefSeq" id="WP_203941531.1">
    <property type="nucleotide sequence ID" value="NZ_BAAAGJ010000013.1"/>
</dbReference>